<keyword evidence="2" id="KW-1185">Reference proteome</keyword>
<evidence type="ECO:0000313" key="1">
    <source>
        <dbReference type="EMBL" id="KAG6527798.1"/>
    </source>
</evidence>
<dbReference type="PANTHER" id="PTHR34952">
    <property type="entry name" value="OS05G0113500 PROTEIN"/>
    <property type="match status" value="1"/>
</dbReference>
<name>A0A8J5HNT5_ZINOF</name>
<sequence>MVSAQLWDWSRMEGLEVFNARRSLSRHPKPHRVPLICSHRSYQRRPRQPWSTAKIKQHCYHLKMEGDLLSMASTQRLKLFQGSQAFPSNLHRHLLSKLGILRNLGDKESWRNSTTTEEQKQTRRTNTFYGPLESHWHFPEPEKKKPPLTSKLTFRSLQKSLTKVSKSNAFRTMFQGVHDPNEKKVVKSLRDTLLSKGQLPEKYDDYHTLLRFLFFSADFCDCGTSTCLRQRSCLLICSSGEIVLMLPKLISSMKGHCAQHGSPSNFKLHVKWAPDVYDPPCTLLLHTGRKITINFPKQGKIITSTGPSQLEEVTMIEELQIGV</sequence>
<proteinExistence type="predicted"/>
<evidence type="ECO:0000313" key="2">
    <source>
        <dbReference type="Proteomes" id="UP000734854"/>
    </source>
</evidence>
<organism evidence="1 2">
    <name type="scientific">Zingiber officinale</name>
    <name type="common">Ginger</name>
    <name type="synonym">Amomum zingiber</name>
    <dbReference type="NCBI Taxonomy" id="94328"/>
    <lineage>
        <taxon>Eukaryota</taxon>
        <taxon>Viridiplantae</taxon>
        <taxon>Streptophyta</taxon>
        <taxon>Embryophyta</taxon>
        <taxon>Tracheophyta</taxon>
        <taxon>Spermatophyta</taxon>
        <taxon>Magnoliopsida</taxon>
        <taxon>Liliopsida</taxon>
        <taxon>Zingiberales</taxon>
        <taxon>Zingiberaceae</taxon>
        <taxon>Zingiber</taxon>
    </lineage>
</organism>
<reference evidence="1 2" key="1">
    <citation type="submission" date="2020-08" db="EMBL/GenBank/DDBJ databases">
        <title>Plant Genome Project.</title>
        <authorList>
            <person name="Zhang R.-G."/>
        </authorList>
    </citation>
    <scope>NUCLEOTIDE SEQUENCE [LARGE SCALE GENOMIC DNA]</scope>
    <source>
        <tissue evidence="1">Rhizome</tissue>
    </source>
</reference>
<dbReference type="EMBL" id="JACMSC010000003">
    <property type="protein sequence ID" value="KAG6527798.1"/>
    <property type="molecule type" value="Genomic_DNA"/>
</dbReference>
<protein>
    <submittedName>
        <fullName evidence="1">Uncharacterized protein</fullName>
    </submittedName>
</protein>
<dbReference type="Proteomes" id="UP000734854">
    <property type="component" value="Unassembled WGS sequence"/>
</dbReference>
<accession>A0A8J5HNT5</accession>
<comment type="caution">
    <text evidence="1">The sequence shown here is derived from an EMBL/GenBank/DDBJ whole genome shotgun (WGS) entry which is preliminary data.</text>
</comment>
<dbReference type="PANTHER" id="PTHR34952:SF2">
    <property type="entry name" value="OS05G0113500 PROTEIN"/>
    <property type="match status" value="1"/>
</dbReference>
<gene>
    <name evidence="1" type="ORF">ZIOFF_009927</name>
</gene>
<dbReference type="AlphaFoldDB" id="A0A8J5HNT5"/>